<dbReference type="PANTHER" id="PTHR21321:SF4">
    <property type="entry name" value="EXOSOME COMPLEX COMPONENT RRP4"/>
    <property type="match status" value="1"/>
</dbReference>
<dbReference type="Pfam" id="PF14382">
    <property type="entry name" value="ECR1_N"/>
    <property type="match status" value="1"/>
</dbReference>
<comment type="similarity">
    <text evidence="1 5">Belongs to the RRP4 family.</text>
</comment>
<dbReference type="InterPro" id="IPR012340">
    <property type="entry name" value="NA-bd_OB-fold"/>
</dbReference>
<dbReference type="NCBIfam" id="NF003181">
    <property type="entry name" value="PRK04163.1-1"/>
    <property type="match status" value="1"/>
</dbReference>
<keyword evidence="2 5" id="KW-0963">Cytoplasm</keyword>
<dbReference type="InterPro" id="IPR004087">
    <property type="entry name" value="KH_dom"/>
</dbReference>
<evidence type="ECO:0000256" key="3">
    <source>
        <dbReference type="ARBA" id="ARBA00022835"/>
    </source>
</evidence>
<dbReference type="GO" id="GO:0071034">
    <property type="term" value="P:CUT catabolic process"/>
    <property type="evidence" value="ECO:0007669"/>
    <property type="project" value="TreeGrafter"/>
</dbReference>
<evidence type="ECO:0000256" key="1">
    <source>
        <dbReference type="ARBA" id="ARBA00009155"/>
    </source>
</evidence>
<evidence type="ECO:0000256" key="4">
    <source>
        <dbReference type="ARBA" id="ARBA00022884"/>
    </source>
</evidence>
<dbReference type="PANTHER" id="PTHR21321">
    <property type="entry name" value="PNAS-3 RELATED"/>
    <property type="match status" value="1"/>
</dbReference>
<dbReference type="EMBL" id="WNEG01000076">
    <property type="protein sequence ID" value="NMG83337.1"/>
    <property type="molecule type" value="Genomic_DNA"/>
</dbReference>
<dbReference type="SMART" id="SM00316">
    <property type="entry name" value="S1"/>
    <property type="match status" value="1"/>
</dbReference>
<dbReference type="GO" id="GO:0000467">
    <property type="term" value="P:exonucleolytic trimming to generate mature 3'-end of 5.8S rRNA from tricistronic rRNA transcript (SSU-rRNA, 5.8S rRNA, LSU-rRNA)"/>
    <property type="evidence" value="ECO:0007669"/>
    <property type="project" value="TreeGrafter"/>
</dbReference>
<evidence type="ECO:0000313" key="7">
    <source>
        <dbReference type="EMBL" id="NMG83337.1"/>
    </source>
</evidence>
<comment type="function">
    <text evidence="5">Non-catalytic component of the exosome, which is a complex involved in RNA degradation. Increases the RNA binding and the efficiency of RNA degradation. Confers strong poly(A) specificity to the exosome.</text>
</comment>
<evidence type="ECO:0000259" key="6">
    <source>
        <dbReference type="PROSITE" id="PS50126"/>
    </source>
</evidence>
<evidence type="ECO:0000256" key="2">
    <source>
        <dbReference type="ARBA" id="ARBA00022490"/>
    </source>
</evidence>
<comment type="subcellular location">
    <subcellularLocation>
        <location evidence="5">Cytoplasm</location>
    </subcellularLocation>
</comment>
<reference evidence="7" key="1">
    <citation type="journal article" date="2020" name="MBio">
        <title>'Candidatus Ethanoperedens,' a Thermophilic Genus of Archaea Mediating the Anaerobic Oxidation of Ethane.</title>
        <authorList>
            <person name="Hahn C.J."/>
            <person name="Laso-Perez R."/>
            <person name="Vulcano F."/>
            <person name="Vaziourakis K.M."/>
            <person name="Stokke R."/>
            <person name="Steen I.H."/>
            <person name="Teske A."/>
            <person name="Boetius A."/>
            <person name="Liebeke M."/>
            <person name="Amann R."/>
            <person name="Knittel K."/>
            <person name="Wegener G."/>
        </authorList>
    </citation>
    <scope>NUCLEOTIDE SEQUENCE</scope>
    <source>
        <strain evidence="7">GoM-Arc1-LC-WB58</strain>
    </source>
</reference>
<proteinExistence type="inferred from homology"/>
<accession>A0A848DAN8</accession>
<keyword evidence="4 5" id="KW-0694">RNA-binding</keyword>
<dbReference type="InterPro" id="IPR048565">
    <property type="entry name" value="S1_RRP4"/>
</dbReference>
<sequence>MNKRQIIIPGDVLSEDVSIAGDGTYVRDGKVCASLYGILSEHNKIRVVPLSGKYIPVRGDIVIGTVKEVTFSNWIVDIGSPYDGLLHISEYPRRINSEDMSKHLKVGETILTQVKELDPMMKVELTMRDRKLKPIRSGRIFELSPSKIPRLIGHGGSMISLIKKETNCSIIAGENGRVWINGDDCNIDFAIDAITKIEQESHIPGLTDRLSDFFEDAKSQKDETDEEYKKKNILDEILE</sequence>
<dbReference type="GO" id="GO:0008143">
    <property type="term" value="F:poly(A) binding"/>
    <property type="evidence" value="ECO:0007669"/>
    <property type="project" value="InterPro"/>
</dbReference>
<name>A0A848DAN8_9EURY</name>
<dbReference type="Gene3D" id="2.40.50.100">
    <property type="match status" value="1"/>
</dbReference>
<dbReference type="Gene3D" id="3.30.1370.10">
    <property type="entry name" value="K Homology domain, type 1"/>
    <property type="match status" value="1"/>
</dbReference>
<dbReference type="SUPFAM" id="SSF110324">
    <property type="entry name" value="Ribosomal L27 protein-like"/>
    <property type="match status" value="1"/>
</dbReference>
<dbReference type="InterPro" id="IPR004088">
    <property type="entry name" value="KH_dom_type_1"/>
</dbReference>
<dbReference type="HAMAP" id="MF_00623">
    <property type="entry name" value="Exosome_Rrp4"/>
    <property type="match status" value="1"/>
</dbReference>
<dbReference type="AlphaFoldDB" id="A0A848DAN8"/>
<comment type="subunit">
    <text evidence="5">Component of the archaeal exosome complex. Forms a trimer of Rrp4 and/or Csl4 subunits. The trimer associates with an hexameric ring-like arrangement composed of 3 Rrp41-Rrp42 heterodimers.</text>
</comment>
<evidence type="ECO:0000313" key="8">
    <source>
        <dbReference type="Proteomes" id="UP000606580"/>
    </source>
</evidence>
<dbReference type="SMART" id="SM00322">
    <property type="entry name" value="KH"/>
    <property type="match status" value="1"/>
</dbReference>
<dbReference type="GO" id="GO:0071051">
    <property type="term" value="P:poly(A)-dependent snoRNA 3'-end processing"/>
    <property type="evidence" value="ECO:0007669"/>
    <property type="project" value="TreeGrafter"/>
</dbReference>
<gene>
    <name evidence="5" type="primary">rrp4</name>
    <name evidence="7" type="ORF">GIS02_03935</name>
</gene>
<dbReference type="InterPro" id="IPR036612">
    <property type="entry name" value="KH_dom_type_1_sf"/>
</dbReference>
<keyword evidence="3 5" id="KW-0271">Exosome</keyword>
<dbReference type="Pfam" id="PF00575">
    <property type="entry name" value="S1"/>
    <property type="match status" value="1"/>
</dbReference>
<organism evidence="7 8">
    <name type="scientific">Candidatus Ethanoperedens thermophilum</name>
    <dbReference type="NCBI Taxonomy" id="2766897"/>
    <lineage>
        <taxon>Archaea</taxon>
        <taxon>Methanobacteriati</taxon>
        <taxon>Methanobacteriota</taxon>
        <taxon>Stenosarchaea group</taxon>
        <taxon>Methanomicrobia</taxon>
        <taxon>Methanosarcinales</taxon>
        <taxon>Methanosarcinales incertae sedis</taxon>
        <taxon>GOM Arc I cluster</taxon>
        <taxon>Candidatus Ethanoperedens</taxon>
    </lineage>
</organism>
<dbReference type="InterPro" id="IPR003029">
    <property type="entry name" value="S1_domain"/>
</dbReference>
<dbReference type="CDD" id="cd22524">
    <property type="entry name" value="KH-I_Rrp4_prokar"/>
    <property type="match status" value="1"/>
</dbReference>
<dbReference type="Pfam" id="PF15985">
    <property type="entry name" value="KH_6"/>
    <property type="match status" value="1"/>
</dbReference>
<dbReference type="GO" id="GO:0005737">
    <property type="term" value="C:cytoplasm"/>
    <property type="evidence" value="ECO:0007669"/>
    <property type="project" value="UniProtKB-SubCell"/>
</dbReference>
<feature type="domain" description="S1 motif" evidence="6">
    <location>
        <begin position="59"/>
        <end position="128"/>
    </location>
</feature>
<dbReference type="InterPro" id="IPR025721">
    <property type="entry name" value="Exosome_cplx_N_dom"/>
</dbReference>
<dbReference type="GO" id="GO:0034475">
    <property type="term" value="P:U4 snRNA 3'-end processing"/>
    <property type="evidence" value="ECO:0007669"/>
    <property type="project" value="TreeGrafter"/>
</dbReference>
<dbReference type="InterPro" id="IPR026699">
    <property type="entry name" value="Exosome_RNA_bind1/RRP40/RRP4"/>
</dbReference>
<dbReference type="GO" id="GO:0000178">
    <property type="term" value="C:exosome (RNase complex)"/>
    <property type="evidence" value="ECO:0007669"/>
    <property type="project" value="UniProtKB-KW"/>
</dbReference>
<dbReference type="InterPro" id="IPR023474">
    <property type="entry name" value="Rrp4"/>
</dbReference>
<dbReference type="SUPFAM" id="SSF50249">
    <property type="entry name" value="Nucleic acid-binding proteins"/>
    <property type="match status" value="1"/>
</dbReference>
<dbReference type="Gene3D" id="2.40.50.140">
    <property type="entry name" value="Nucleic acid-binding proteins"/>
    <property type="match status" value="1"/>
</dbReference>
<dbReference type="SUPFAM" id="SSF54791">
    <property type="entry name" value="Eukaryotic type KH-domain (KH-domain type I)"/>
    <property type="match status" value="1"/>
</dbReference>
<protein>
    <recommendedName>
        <fullName evidence="5">Exosome complex component Rrp4</fullName>
    </recommendedName>
</protein>
<dbReference type="Proteomes" id="UP000606580">
    <property type="component" value="Unassembled WGS sequence"/>
</dbReference>
<dbReference type="PROSITE" id="PS50126">
    <property type="entry name" value="S1"/>
    <property type="match status" value="1"/>
</dbReference>
<dbReference type="CDD" id="cd05789">
    <property type="entry name" value="S1_Rrp4"/>
    <property type="match status" value="1"/>
</dbReference>
<comment type="caution">
    <text evidence="7">The sequence shown here is derived from an EMBL/GenBank/DDBJ whole genome shotgun (WGS) entry which is preliminary data.</text>
</comment>
<evidence type="ECO:0000256" key="5">
    <source>
        <dbReference type="HAMAP-Rule" id="MF_00623"/>
    </source>
</evidence>